<dbReference type="Gene3D" id="2.60.120.10">
    <property type="entry name" value="Jelly Rolls"/>
    <property type="match status" value="1"/>
</dbReference>
<dbReference type="Pfam" id="PF07883">
    <property type="entry name" value="Cupin_2"/>
    <property type="match status" value="1"/>
</dbReference>
<name>A0A2N8P9K0_STRNR</name>
<feature type="domain" description="Cupin type-2" evidence="1">
    <location>
        <begin position="41"/>
        <end position="89"/>
    </location>
</feature>
<organism evidence="2 3">
    <name type="scientific">Streptomyces noursei</name>
    <name type="common">Streptomyces albulus</name>
    <dbReference type="NCBI Taxonomy" id="1971"/>
    <lineage>
        <taxon>Bacteria</taxon>
        <taxon>Bacillati</taxon>
        <taxon>Actinomycetota</taxon>
        <taxon>Actinomycetes</taxon>
        <taxon>Kitasatosporales</taxon>
        <taxon>Streptomycetaceae</taxon>
        <taxon>Streptomyces</taxon>
    </lineage>
</organism>
<keyword evidence="3" id="KW-1185">Reference proteome</keyword>
<gene>
    <name evidence="2" type="ORF">AOB60_26005</name>
</gene>
<dbReference type="InterPro" id="IPR014710">
    <property type="entry name" value="RmlC-like_jellyroll"/>
</dbReference>
<dbReference type="AlphaFoldDB" id="A0A2N8P9K0"/>
<evidence type="ECO:0000259" key="1">
    <source>
        <dbReference type="Pfam" id="PF07883"/>
    </source>
</evidence>
<comment type="caution">
    <text evidence="2">The sequence shown here is derived from an EMBL/GenBank/DDBJ whole genome shotgun (WGS) entry which is preliminary data.</text>
</comment>
<accession>A0A2N8P9K0</accession>
<evidence type="ECO:0000313" key="2">
    <source>
        <dbReference type="EMBL" id="PNE37713.1"/>
    </source>
</evidence>
<reference evidence="3" key="1">
    <citation type="submission" date="2015-09" db="EMBL/GenBank/DDBJ databases">
        <authorList>
            <person name="Graham D.E."/>
            <person name="Mahan K.M."/>
            <person name="Klingeman D.M."/>
            <person name="Fida T."/>
            <person name="Giannone R.J."/>
            <person name="Hettich R.L."/>
            <person name="Parry R.J."/>
            <person name="Spain J.C."/>
        </authorList>
    </citation>
    <scope>NUCLEOTIDE SEQUENCE [LARGE SCALE GENOMIC DNA]</scope>
    <source>
        <strain evidence="3">JCM 4701</strain>
    </source>
</reference>
<sequence length="103" mass="10734">MNVVDLQDKAAELPDAWSSLLLGRVGGAGVKVLRMDGRPMAPESHDTAEALLVMDGVLRLTVHGGEVEVHAGEMYLVEAGVEHAVRPGSRGTLVIVEHGSAAG</sequence>
<dbReference type="InterPro" id="IPR011051">
    <property type="entry name" value="RmlC_Cupin_sf"/>
</dbReference>
<dbReference type="EMBL" id="LJSN01000003">
    <property type="protein sequence ID" value="PNE37713.1"/>
    <property type="molecule type" value="Genomic_DNA"/>
</dbReference>
<dbReference type="RefSeq" id="WP_073448691.1">
    <property type="nucleotide sequence ID" value="NZ_LJSN01000003.1"/>
</dbReference>
<proteinExistence type="predicted"/>
<protein>
    <submittedName>
        <fullName evidence="2">Cupin</fullName>
    </submittedName>
</protein>
<dbReference type="Proteomes" id="UP000236047">
    <property type="component" value="Unassembled WGS sequence"/>
</dbReference>
<dbReference type="InterPro" id="IPR013096">
    <property type="entry name" value="Cupin_2"/>
</dbReference>
<dbReference type="SUPFAM" id="SSF51182">
    <property type="entry name" value="RmlC-like cupins"/>
    <property type="match status" value="1"/>
</dbReference>
<evidence type="ECO:0000313" key="3">
    <source>
        <dbReference type="Proteomes" id="UP000236047"/>
    </source>
</evidence>